<protein>
    <submittedName>
        <fullName evidence="4">SDR family NAD(P)-dependent oxidoreductase</fullName>
    </submittedName>
</protein>
<gene>
    <name evidence="4" type="ORF">EHT87_30185</name>
</gene>
<dbReference type="GO" id="GO:0016491">
    <property type="term" value="F:oxidoreductase activity"/>
    <property type="evidence" value="ECO:0007669"/>
    <property type="project" value="UniProtKB-KW"/>
</dbReference>
<keyword evidence="5" id="KW-1185">Reference proteome</keyword>
<dbReference type="Pfam" id="PF00106">
    <property type="entry name" value="adh_short"/>
    <property type="match status" value="1"/>
</dbReference>
<comment type="similarity">
    <text evidence="1 3">Belongs to the short-chain dehydrogenases/reductases (SDR) family.</text>
</comment>
<reference evidence="4 5" key="1">
    <citation type="submission" date="2018-11" db="EMBL/GenBank/DDBJ databases">
        <authorList>
            <person name="Zhou Z."/>
            <person name="Wang G."/>
        </authorList>
    </citation>
    <scope>NUCLEOTIDE SEQUENCE [LARGE SCALE GENOMIC DNA]</scope>
    <source>
        <strain evidence="4 5">KCTC42998</strain>
    </source>
</reference>
<dbReference type="InterPro" id="IPR020904">
    <property type="entry name" value="Sc_DH/Rdtase_CS"/>
</dbReference>
<keyword evidence="2" id="KW-0560">Oxidoreductase</keyword>
<dbReference type="SUPFAM" id="SSF51735">
    <property type="entry name" value="NAD(P)-binding Rossmann-fold domains"/>
    <property type="match status" value="1"/>
</dbReference>
<sequence>MIIDGANVLITGGSEGIGYGLAARFLKAGSRVLVTGRDAAKLAKAASELPSLKTYVSDMGKIQDREALAQYVASVMTPLHWVINNAGIQRRISLAQDKAPWSERQQEMDILLSGPIHLNHLLIPLLLQHKWPSRIVNVTSGGAFIPQPFAPVYSACKAALHSYTMTLRYALANTSCGVVELIPPAVMTNLAGNGQQHGADLDAFCDHVFQSLLIDGLETVGYGPTEQLEPQLSEQSVTKLFETSASRFPVDGYSQG</sequence>
<dbReference type="RefSeq" id="WP_124910499.1">
    <property type="nucleotide sequence ID" value="NZ_RQJP01000007.1"/>
</dbReference>
<comment type="caution">
    <text evidence="4">The sequence shown here is derived from an EMBL/GenBank/DDBJ whole genome shotgun (WGS) entry which is preliminary data.</text>
</comment>
<dbReference type="PANTHER" id="PTHR44196:SF1">
    <property type="entry name" value="DEHYDROGENASE_REDUCTASE SDR FAMILY MEMBER 7B"/>
    <property type="match status" value="1"/>
</dbReference>
<dbReference type="PANTHER" id="PTHR44196">
    <property type="entry name" value="DEHYDROGENASE/REDUCTASE SDR FAMILY MEMBER 7B"/>
    <property type="match status" value="1"/>
</dbReference>
<organism evidence="4 5">
    <name type="scientific">Larkinella knui</name>
    <dbReference type="NCBI Taxonomy" id="2025310"/>
    <lineage>
        <taxon>Bacteria</taxon>
        <taxon>Pseudomonadati</taxon>
        <taxon>Bacteroidota</taxon>
        <taxon>Cytophagia</taxon>
        <taxon>Cytophagales</taxon>
        <taxon>Spirosomataceae</taxon>
        <taxon>Larkinella</taxon>
    </lineage>
</organism>
<proteinExistence type="inferred from homology"/>
<dbReference type="OrthoDB" id="9810734at2"/>
<evidence type="ECO:0000256" key="3">
    <source>
        <dbReference type="RuleBase" id="RU000363"/>
    </source>
</evidence>
<accession>A0A3P1CAY6</accession>
<evidence type="ECO:0000313" key="5">
    <source>
        <dbReference type="Proteomes" id="UP000274271"/>
    </source>
</evidence>
<evidence type="ECO:0000256" key="2">
    <source>
        <dbReference type="ARBA" id="ARBA00023002"/>
    </source>
</evidence>
<dbReference type="Proteomes" id="UP000274271">
    <property type="component" value="Unassembled WGS sequence"/>
</dbReference>
<dbReference type="PRINTS" id="PR00081">
    <property type="entry name" value="GDHRDH"/>
</dbReference>
<dbReference type="Gene3D" id="3.40.50.720">
    <property type="entry name" value="NAD(P)-binding Rossmann-like Domain"/>
    <property type="match status" value="1"/>
</dbReference>
<dbReference type="GO" id="GO:0016020">
    <property type="term" value="C:membrane"/>
    <property type="evidence" value="ECO:0007669"/>
    <property type="project" value="TreeGrafter"/>
</dbReference>
<dbReference type="PRINTS" id="PR00080">
    <property type="entry name" value="SDRFAMILY"/>
</dbReference>
<evidence type="ECO:0000313" key="4">
    <source>
        <dbReference type="EMBL" id="RRB10489.1"/>
    </source>
</evidence>
<dbReference type="AlphaFoldDB" id="A0A3P1CAY6"/>
<name>A0A3P1CAY6_9BACT</name>
<dbReference type="PROSITE" id="PS00061">
    <property type="entry name" value="ADH_SHORT"/>
    <property type="match status" value="1"/>
</dbReference>
<evidence type="ECO:0000256" key="1">
    <source>
        <dbReference type="ARBA" id="ARBA00006484"/>
    </source>
</evidence>
<dbReference type="EMBL" id="RQJP01000007">
    <property type="protein sequence ID" value="RRB10489.1"/>
    <property type="molecule type" value="Genomic_DNA"/>
</dbReference>
<dbReference type="InterPro" id="IPR002347">
    <property type="entry name" value="SDR_fam"/>
</dbReference>
<dbReference type="InterPro" id="IPR036291">
    <property type="entry name" value="NAD(P)-bd_dom_sf"/>
</dbReference>